<gene>
    <name evidence="1" type="ORF">METZ01_LOCUS133840</name>
</gene>
<dbReference type="EMBL" id="UINC01019161">
    <property type="protein sequence ID" value="SVA80986.1"/>
    <property type="molecule type" value="Genomic_DNA"/>
</dbReference>
<name>A0A381YVC1_9ZZZZ</name>
<reference evidence="1" key="1">
    <citation type="submission" date="2018-05" db="EMBL/GenBank/DDBJ databases">
        <authorList>
            <person name="Lanie J.A."/>
            <person name="Ng W.-L."/>
            <person name="Kazmierczak K.M."/>
            <person name="Andrzejewski T.M."/>
            <person name="Davidsen T.M."/>
            <person name="Wayne K.J."/>
            <person name="Tettelin H."/>
            <person name="Glass J.I."/>
            <person name="Rusch D."/>
            <person name="Podicherti R."/>
            <person name="Tsui H.-C.T."/>
            <person name="Winkler M.E."/>
        </authorList>
    </citation>
    <scope>NUCLEOTIDE SEQUENCE</scope>
</reference>
<sequence>MAIQEYYHSQNHLDLIMSYAIITGIMEKFS</sequence>
<proteinExistence type="predicted"/>
<accession>A0A381YVC1</accession>
<organism evidence="1">
    <name type="scientific">marine metagenome</name>
    <dbReference type="NCBI Taxonomy" id="408172"/>
    <lineage>
        <taxon>unclassified sequences</taxon>
        <taxon>metagenomes</taxon>
        <taxon>ecological metagenomes</taxon>
    </lineage>
</organism>
<protein>
    <submittedName>
        <fullName evidence="1">Uncharacterized protein</fullName>
    </submittedName>
</protein>
<dbReference type="AlphaFoldDB" id="A0A381YVC1"/>
<evidence type="ECO:0000313" key="1">
    <source>
        <dbReference type="EMBL" id="SVA80986.1"/>
    </source>
</evidence>